<dbReference type="InterPro" id="IPR011015">
    <property type="entry name" value="LEM/LEM-like_dom_sf"/>
</dbReference>
<feature type="domain" description="LEM" evidence="3">
    <location>
        <begin position="896"/>
        <end position="940"/>
    </location>
</feature>
<protein>
    <submittedName>
        <fullName evidence="4">Ankyrin repeat and LEM domain containing 1</fullName>
    </submittedName>
</protein>
<feature type="region of interest" description="Disordered" evidence="2">
    <location>
        <begin position="267"/>
        <end position="288"/>
    </location>
</feature>
<feature type="compositionally biased region" description="Low complexity" evidence="2">
    <location>
        <begin position="838"/>
        <end position="853"/>
    </location>
</feature>
<dbReference type="SUPFAM" id="SSF48403">
    <property type="entry name" value="Ankyrin repeat"/>
    <property type="match status" value="1"/>
</dbReference>
<dbReference type="Pfam" id="PF22945">
    <property type="entry name" value="LEM-3_GIY-YIG"/>
    <property type="match status" value="1"/>
</dbReference>
<sequence length="1169" mass="130284">MDQRTRRLGSQLCKAVNDGDPRLVQLLLAQGACPDLVGRKGAAAIHLAVGKETEKNTRCLKILLQFGANPNIRSSEGLTPVHVAALWGCFQNLKMLLMNGGDPNVKDNEGNLPRQLAEQQENRKCALLLQEYEASSADAEQDGFPQFQYSVYSGQSDTSDYPASDYSFSSRSSIISDFGDAVLSSTRRSSSLFNLSHLNDGLHSRGVPSSRFSNVHTTKEAWNNSYAHWAAEAPSLLSSTRVSSFEHAAPMPVLKEDDLFTHEDVSTIKNNEQASPSRRETLPALSPRRVSRKSVSFRDVDEFFPVFSPQSPQKPSINSSQCNSNLSFDLTEYSDFLDSERMVTVLNKQGLDVTSPDHVYVFCRDSSTSTDEDMDKTVISHVATEESDNEQLGEIVKDTRVNVPEQPVRLCKGSSSSGTSGSYSSCDSDHYTSALDVSTHPRCEPLSEEKVTFVDTQTCTFKPTSSTTMCHDGNLPQDQTQIDSGAETLKQVFDRFKLEETKHTETEAPADHSVIHSTDSADNVSTSLTAHKSDAVAVKVSDEISDLPFTPSPFVTGRTRSRLSRCSLRTSQTPESLFTSSLFEESIPSPVRSRRGTPRSQSSKEYYRSPHVPYEVSTHSADDTASQSLAGDCQDTLSSTTRPGSFDSSSQADTLILPKSQPDPAAESQTLSDTLILEKKQVSMTDAYERIIAEIALEMQENPSEGEFLTDDLTSTDEAATKVDLNTNPVLDEVDEDACITEDRGSQTASVSSSSSSSYFSPRRSREDSDPVSTPGTGCTPRYSMSRLPGWRRSNPLSNLSFTPGGRPLVQDLDEPVEYLYTDTERGHKLIETHVPPTTNTSLSSSMNSTSSEETLLYDWRSMQADPPNNKGKENQEPRQATQDKGHSGECEDSLLQKTKGMTDRELRLRLVEFGESPGPISRHTRPTYMKRLCRLLQESSCPSLNDQKQRDQPQVQTVDLGYSPELSRVLQTFQLPNSQADEQELCLQFDQPDQNRKWREGVIKSSFNYLLLDPRVTKNLPFRSHTMTPQECFQTFVNAIFYIGKGKRSRPYSHLYEALEYYREEKTAKKLCPKVQHILQVWTAGQGVISLHCFQNVIPVEAYTREACMVEAIGLKMLTNQKKGDFYGVVSNWQSKRKRELGVHLLYRAMQIFLAEGERQLRPADIRQ</sequence>
<dbReference type="PROSITE" id="PS50088">
    <property type="entry name" value="ANK_REPEAT"/>
    <property type="match status" value="2"/>
</dbReference>
<dbReference type="Gene3D" id="1.10.720.40">
    <property type="match status" value="1"/>
</dbReference>
<dbReference type="RefSeq" id="XP_008329366.1">
    <property type="nucleotide sequence ID" value="XM_008331144.3"/>
</dbReference>
<dbReference type="GO" id="GO:0005737">
    <property type="term" value="C:cytoplasm"/>
    <property type="evidence" value="ECO:0007669"/>
    <property type="project" value="TreeGrafter"/>
</dbReference>
<accession>A0A3P8WA72</accession>
<feature type="compositionally biased region" description="Basic and acidic residues" evidence="2">
    <location>
        <begin position="871"/>
        <end position="890"/>
    </location>
</feature>
<keyword evidence="5" id="KW-1185">Reference proteome</keyword>
<keyword evidence="1" id="KW-0040">ANK repeat</keyword>
<dbReference type="PANTHER" id="PTHR46427:SF1">
    <property type="entry name" value="ANKYRIN REPEAT AND LEM DOMAIN-CONTAINING PROTEIN 1"/>
    <property type="match status" value="1"/>
</dbReference>
<feature type="region of interest" description="Disordered" evidence="2">
    <location>
        <begin position="863"/>
        <end position="902"/>
    </location>
</feature>
<reference evidence="4" key="2">
    <citation type="submission" date="2025-05" db="UniProtKB">
        <authorList>
            <consortium name="Ensembl"/>
        </authorList>
    </citation>
    <scope>IDENTIFICATION</scope>
</reference>
<dbReference type="SUPFAM" id="SSF63451">
    <property type="entry name" value="LEM domain"/>
    <property type="match status" value="1"/>
</dbReference>
<evidence type="ECO:0000313" key="5">
    <source>
        <dbReference type="Proteomes" id="UP000265120"/>
    </source>
</evidence>
<feature type="compositionally biased region" description="Low complexity" evidence="2">
    <location>
        <begin position="746"/>
        <end position="762"/>
    </location>
</feature>
<feature type="repeat" description="ANK" evidence="1">
    <location>
        <begin position="76"/>
        <end position="108"/>
    </location>
</feature>
<dbReference type="GO" id="GO:0004520">
    <property type="term" value="F:DNA endonuclease activity"/>
    <property type="evidence" value="ECO:0007669"/>
    <property type="project" value="TreeGrafter"/>
</dbReference>
<dbReference type="GO" id="GO:0000712">
    <property type="term" value="P:resolution of meiotic recombination intermediates"/>
    <property type="evidence" value="ECO:0007669"/>
    <property type="project" value="TreeGrafter"/>
</dbReference>
<proteinExistence type="predicted"/>
<dbReference type="InterPro" id="IPR036770">
    <property type="entry name" value="Ankyrin_rpt-contain_sf"/>
</dbReference>
<dbReference type="KEGG" id="csem:103394013"/>
<dbReference type="Gene3D" id="1.25.40.20">
    <property type="entry name" value="Ankyrin repeat-containing domain"/>
    <property type="match status" value="2"/>
</dbReference>
<feature type="region of interest" description="Disordered" evidence="2">
    <location>
        <begin position="742"/>
        <end position="809"/>
    </location>
</feature>
<dbReference type="AlphaFoldDB" id="A0A3P8WA72"/>
<dbReference type="InterPro" id="IPR034998">
    <property type="entry name" value="ANKLE1"/>
</dbReference>
<dbReference type="SMART" id="SM00248">
    <property type="entry name" value="ANK"/>
    <property type="match status" value="3"/>
</dbReference>
<dbReference type="OrthoDB" id="1601181at2759"/>
<dbReference type="PROSITE" id="PS50954">
    <property type="entry name" value="LEM"/>
    <property type="match status" value="1"/>
</dbReference>
<dbReference type="InterPro" id="IPR002110">
    <property type="entry name" value="Ankyrin_rpt"/>
</dbReference>
<feature type="compositionally biased region" description="Polar residues" evidence="2">
    <location>
        <begin position="617"/>
        <end position="653"/>
    </location>
</feature>
<dbReference type="GeneID" id="103394013"/>
<name>A0A3P8WA72_CYNSE</name>
<evidence type="ECO:0000256" key="2">
    <source>
        <dbReference type="SAM" id="MobiDB-lite"/>
    </source>
</evidence>
<dbReference type="GO" id="GO:0000724">
    <property type="term" value="P:double-strand break repair via homologous recombination"/>
    <property type="evidence" value="ECO:0007669"/>
    <property type="project" value="TreeGrafter"/>
</dbReference>
<dbReference type="PROSITE" id="PS50297">
    <property type="entry name" value="ANK_REP_REGION"/>
    <property type="match status" value="1"/>
</dbReference>
<organism evidence="4 5">
    <name type="scientific">Cynoglossus semilaevis</name>
    <name type="common">Tongue sole</name>
    <dbReference type="NCBI Taxonomy" id="244447"/>
    <lineage>
        <taxon>Eukaryota</taxon>
        <taxon>Metazoa</taxon>
        <taxon>Chordata</taxon>
        <taxon>Craniata</taxon>
        <taxon>Vertebrata</taxon>
        <taxon>Euteleostomi</taxon>
        <taxon>Actinopterygii</taxon>
        <taxon>Neopterygii</taxon>
        <taxon>Teleostei</taxon>
        <taxon>Neoteleostei</taxon>
        <taxon>Acanthomorphata</taxon>
        <taxon>Carangaria</taxon>
        <taxon>Pleuronectiformes</taxon>
        <taxon>Pleuronectoidei</taxon>
        <taxon>Cynoglossidae</taxon>
        <taxon>Cynoglossinae</taxon>
        <taxon>Cynoglossus</taxon>
    </lineage>
</organism>
<feature type="compositionally biased region" description="Polar residues" evidence="2">
    <location>
        <begin position="267"/>
        <end position="276"/>
    </location>
</feature>
<dbReference type="Pfam" id="PF03020">
    <property type="entry name" value="LEM"/>
    <property type="match status" value="1"/>
</dbReference>
<feature type="repeat" description="ANK" evidence="1">
    <location>
        <begin position="40"/>
        <end position="75"/>
    </location>
</feature>
<dbReference type="Ensembl" id="ENSCSET00000023881.1">
    <property type="protein sequence ID" value="ENSCSEP00000023573.1"/>
    <property type="gene ID" value="ENSCSEG00000015038.1"/>
</dbReference>
<dbReference type="PANTHER" id="PTHR46427">
    <property type="entry name" value="ANKYRIN REPEAT AND LEM DOMAIN-CONTAINING PROTEIN 1"/>
    <property type="match status" value="1"/>
</dbReference>
<dbReference type="CDD" id="cd10454">
    <property type="entry name" value="GIY-YIG_COG3680_Meta"/>
    <property type="match status" value="1"/>
</dbReference>
<dbReference type="InterPro" id="IPR003887">
    <property type="entry name" value="LEM_dom"/>
</dbReference>
<evidence type="ECO:0000256" key="1">
    <source>
        <dbReference type="PROSITE-ProRule" id="PRU00023"/>
    </source>
</evidence>
<reference evidence="4 5" key="1">
    <citation type="journal article" date="2014" name="Nat. Genet.">
        <title>Whole-genome sequence of a flatfish provides insights into ZW sex chromosome evolution and adaptation to a benthic lifestyle.</title>
        <authorList>
            <person name="Chen S."/>
            <person name="Zhang G."/>
            <person name="Shao C."/>
            <person name="Huang Q."/>
            <person name="Liu G."/>
            <person name="Zhang P."/>
            <person name="Song W."/>
            <person name="An N."/>
            <person name="Chalopin D."/>
            <person name="Volff J.N."/>
            <person name="Hong Y."/>
            <person name="Li Q."/>
            <person name="Sha Z."/>
            <person name="Zhou H."/>
            <person name="Xie M."/>
            <person name="Yu Q."/>
            <person name="Liu Y."/>
            <person name="Xiang H."/>
            <person name="Wang N."/>
            <person name="Wu K."/>
            <person name="Yang C."/>
            <person name="Zhou Q."/>
            <person name="Liao X."/>
            <person name="Yang L."/>
            <person name="Hu Q."/>
            <person name="Zhang J."/>
            <person name="Meng L."/>
            <person name="Jin L."/>
            <person name="Tian Y."/>
            <person name="Lian J."/>
            <person name="Yang J."/>
            <person name="Miao G."/>
            <person name="Liu S."/>
            <person name="Liang Z."/>
            <person name="Yan F."/>
            <person name="Li Y."/>
            <person name="Sun B."/>
            <person name="Zhang H."/>
            <person name="Zhang J."/>
            <person name="Zhu Y."/>
            <person name="Du M."/>
            <person name="Zhao Y."/>
            <person name="Schartl M."/>
            <person name="Tang Q."/>
            <person name="Wang J."/>
        </authorList>
    </citation>
    <scope>NUCLEOTIDE SEQUENCE</scope>
</reference>
<dbReference type="CDD" id="cd12934">
    <property type="entry name" value="LEM"/>
    <property type="match status" value="1"/>
</dbReference>
<evidence type="ECO:0000259" key="3">
    <source>
        <dbReference type="PROSITE" id="PS50954"/>
    </source>
</evidence>
<dbReference type="Ensembl" id="ENSCSET00000023877.1">
    <property type="protein sequence ID" value="ENSCSEP00000023569.1"/>
    <property type="gene ID" value="ENSCSEG00000015038.1"/>
</dbReference>
<dbReference type="GeneTree" id="ENSGT00510000049316"/>
<dbReference type="SMART" id="SM00540">
    <property type="entry name" value="LEM"/>
    <property type="match status" value="1"/>
</dbReference>
<dbReference type="Pfam" id="PF12796">
    <property type="entry name" value="Ank_2"/>
    <property type="match status" value="1"/>
</dbReference>
<dbReference type="OMA" id="VFCRESS"/>
<evidence type="ECO:0000313" key="4">
    <source>
        <dbReference type="Ensembl" id="ENSCSEP00000023569.1"/>
    </source>
</evidence>
<dbReference type="Proteomes" id="UP000265120">
    <property type="component" value="Chromosome 2"/>
</dbReference>
<feature type="region of interest" description="Disordered" evidence="2">
    <location>
        <begin position="834"/>
        <end position="853"/>
    </location>
</feature>
<dbReference type="GO" id="GO:0005654">
    <property type="term" value="C:nucleoplasm"/>
    <property type="evidence" value="ECO:0007669"/>
    <property type="project" value="TreeGrafter"/>
</dbReference>
<dbReference type="STRING" id="244447.ENSCSEP00000023573"/>
<feature type="region of interest" description="Disordered" evidence="2">
    <location>
        <begin position="579"/>
        <end position="670"/>
    </location>
</feature>